<evidence type="ECO:0000313" key="1">
    <source>
        <dbReference type="EMBL" id="AJD93691.1"/>
    </source>
</evidence>
<dbReference type="EMBL" id="CP009417">
    <property type="protein sequence ID" value="AJD93691.1"/>
    <property type="molecule type" value="Genomic_DNA"/>
</dbReference>
<organism evidence="1 2">
    <name type="scientific">Jeotgalibacillus malaysiensis</name>
    <dbReference type="NCBI Taxonomy" id="1508404"/>
    <lineage>
        <taxon>Bacteria</taxon>
        <taxon>Bacillati</taxon>
        <taxon>Bacillota</taxon>
        <taxon>Bacilli</taxon>
        <taxon>Bacillales</taxon>
        <taxon>Caryophanaceae</taxon>
        <taxon>Jeotgalibacillus</taxon>
    </lineage>
</organism>
<dbReference type="HOGENOM" id="CLU_2299961_0_0_9"/>
<reference evidence="1 2" key="1">
    <citation type="submission" date="2014-08" db="EMBL/GenBank/DDBJ databases">
        <title>Complete genome of a marine bacteria Jeotgalibacillus malaysiensis.</title>
        <authorList>
            <person name="Yaakop A.S."/>
            <person name="Chan K.-G."/>
            <person name="Goh K.M."/>
        </authorList>
    </citation>
    <scope>NUCLEOTIDE SEQUENCE [LARGE SCALE GENOMIC DNA]</scope>
    <source>
        <strain evidence="1 2">D5</strain>
        <plasmid evidence="2">Plasmid</plasmid>
    </source>
</reference>
<dbReference type="Proteomes" id="UP000031449">
    <property type="component" value="Plasmid unnamed"/>
</dbReference>
<accession>A0A0B5AUE0</accession>
<name>A0A0B5AUE0_9BACL</name>
<keyword evidence="2" id="KW-1185">Reference proteome</keyword>
<geneLocation type="plasmid" evidence="2"/>
<proteinExistence type="predicted"/>
<keyword evidence="1" id="KW-0614">Plasmid</keyword>
<dbReference type="BioCyc" id="JESP1508404:G14D9-13697-MONOMER"/>
<gene>
    <name evidence="1" type="ORF">JMA_43740</name>
</gene>
<dbReference type="AlphaFoldDB" id="A0A0B5AUE0"/>
<protein>
    <submittedName>
        <fullName evidence="1">Uncharacterized protein</fullName>
    </submittedName>
</protein>
<dbReference type="KEGG" id="jeo:JMA_43740"/>
<sequence>MHPFKLIEKPESQRETYLVRIIGIANDGVYVVKATRYSKQQFESKTITALQELLKTQHDVSEFQNWEINLPYADDPVHELESVEVEYTDETGKVWDVEVDYGQYDEDEDDE</sequence>
<evidence type="ECO:0000313" key="2">
    <source>
        <dbReference type="Proteomes" id="UP000031449"/>
    </source>
</evidence>